<dbReference type="HOGENOM" id="CLU_1582825_0_0_2"/>
<proteinExistence type="predicted"/>
<dbReference type="Proteomes" id="UP000028501">
    <property type="component" value="Chromosome"/>
</dbReference>
<protein>
    <submittedName>
        <fullName evidence="1">Uncharacterized protein</fullName>
    </submittedName>
</protein>
<evidence type="ECO:0000313" key="2">
    <source>
        <dbReference type="Proteomes" id="UP000028501"/>
    </source>
</evidence>
<dbReference type="EMBL" id="CP006577">
    <property type="protein sequence ID" value="AIG98414.1"/>
    <property type="molecule type" value="Genomic_DNA"/>
</dbReference>
<dbReference type="AlphaFoldDB" id="A0A075WH45"/>
<dbReference type="KEGG" id="afg:AFULGI_00016550"/>
<dbReference type="RefSeq" id="WP_156029544.1">
    <property type="nucleotide sequence ID" value="NZ_CP006577.1"/>
</dbReference>
<organism evidence="1 2">
    <name type="scientific">Archaeoglobus fulgidus DSM 8774</name>
    <dbReference type="NCBI Taxonomy" id="1344584"/>
    <lineage>
        <taxon>Archaea</taxon>
        <taxon>Methanobacteriati</taxon>
        <taxon>Methanobacteriota</taxon>
        <taxon>Archaeoglobi</taxon>
        <taxon>Archaeoglobales</taxon>
        <taxon>Archaeoglobaceae</taxon>
        <taxon>Archaeoglobus</taxon>
    </lineage>
</organism>
<name>A0A075WH45_ARCFL</name>
<reference evidence="1 2" key="1">
    <citation type="submission" date="2013-07" db="EMBL/GenBank/DDBJ databases">
        <title>Genome of Archaeoglobus fulgidus.</title>
        <authorList>
            <person name="Fiebig A."/>
            <person name="Birkeland N.-K."/>
        </authorList>
    </citation>
    <scope>NUCLEOTIDE SEQUENCE [LARGE SCALE GENOMIC DNA]</scope>
    <source>
        <strain evidence="1 2">DSM 8774</strain>
    </source>
</reference>
<accession>A0A075WH45</accession>
<dbReference type="GeneID" id="24795156"/>
<sequence>MEVIFCWDCLTFGIYAKVIKKYMCNGFADREDNGEEEESTFEIECYECGSLNLAQTNTDEWDGELKEEVEEFIVRLYKGEYSAEIPTIILLLAAAGKIRLFHYSRKNYKDSFKPVDRKEALERLRREVIGGREDVIDGIRNALEHEKIAELVKPAIEELSADILTSVL</sequence>
<gene>
    <name evidence="1" type="ORF">AFULGI_00016550</name>
</gene>
<evidence type="ECO:0000313" key="1">
    <source>
        <dbReference type="EMBL" id="AIG98414.1"/>
    </source>
</evidence>